<keyword evidence="2" id="KW-1185">Reference proteome</keyword>
<gene>
    <name evidence="1" type="ORF">IMW75_00915</name>
</gene>
<dbReference type="RefSeq" id="WP_045058036.1">
    <property type="nucleotide sequence ID" value="NZ_JADEVO010000001.1"/>
</dbReference>
<proteinExistence type="predicted"/>
<protein>
    <submittedName>
        <fullName evidence="1">Uncharacterized protein</fullName>
    </submittedName>
</protein>
<evidence type="ECO:0000313" key="1">
    <source>
        <dbReference type="EMBL" id="MBN3963847.1"/>
    </source>
</evidence>
<reference evidence="1 2" key="1">
    <citation type="journal article" date="2021" name="Int. J. Syst. Evol. Microbiol.">
        <title>Pseudomonas piscium sp. nov., Pseudomonas pisciculturae sp. nov., Pseudomonas mucoides sp. nov. and Pseudomonas neuropathica sp. nov. isolated from rainbow trout.</title>
        <authorList>
            <person name="Duman M."/>
            <person name="Mulet M."/>
            <person name="Altun S."/>
            <person name="Saticioglu I.B."/>
            <person name="Gomila M."/>
            <person name="Lalucat J."/>
            <person name="Garcia-Valdes E."/>
        </authorList>
    </citation>
    <scope>NUCLEOTIDE SEQUENCE [LARGE SCALE GENOMIC DNA]</scope>
    <source>
        <strain evidence="1 2">LMG 28632</strain>
    </source>
</reference>
<sequence>MRRAAFSRRQCTVFAHLAWKALTHVLDQLIFDGLLVLRDLKGAADEHKALLQGNYTRQHQLQQLAEALERFAQRVADTPGPSRQTCMRWALAWAGSAPGSKASAISG</sequence>
<comment type="caution">
    <text evidence="1">The sequence shown here is derived from an EMBL/GenBank/DDBJ whole genome shotgun (WGS) entry which is preliminary data.</text>
</comment>
<dbReference type="EMBL" id="JADEVO010000001">
    <property type="protein sequence ID" value="MBN3963847.1"/>
    <property type="molecule type" value="Genomic_DNA"/>
</dbReference>
<name>A0ABS3AA08_9PSED</name>
<accession>A0ABS3AA08</accession>
<evidence type="ECO:0000313" key="2">
    <source>
        <dbReference type="Proteomes" id="UP000772591"/>
    </source>
</evidence>
<dbReference type="Proteomes" id="UP000772591">
    <property type="component" value="Unassembled WGS sequence"/>
</dbReference>
<organism evidence="1 2">
    <name type="scientific">Pseudomonas gregormendelii</name>
    <dbReference type="NCBI Taxonomy" id="1628277"/>
    <lineage>
        <taxon>Bacteria</taxon>
        <taxon>Pseudomonadati</taxon>
        <taxon>Pseudomonadota</taxon>
        <taxon>Gammaproteobacteria</taxon>
        <taxon>Pseudomonadales</taxon>
        <taxon>Pseudomonadaceae</taxon>
        <taxon>Pseudomonas</taxon>
    </lineage>
</organism>